<feature type="compositionally biased region" description="Polar residues" evidence="1">
    <location>
        <begin position="12"/>
        <end position="27"/>
    </location>
</feature>
<feature type="region of interest" description="Disordered" evidence="1">
    <location>
        <begin position="1"/>
        <end position="36"/>
    </location>
</feature>
<evidence type="ECO:0000256" key="1">
    <source>
        <dbReference type="SAM" id="MobiDB-lite"/>
    </source>
</evidence>
<name>B7FUT5_PHATC</name>
<dbReference type="InParanoid" id="B7FUT5"/>
<reference evidence="3" key="2">
    <citation type="submission" date="2008-08" db="EMBL/GenBank/DDBJ databases">
        <authorList>
            <consortium name="Diatom Consortium"/>
            <person name="Grigoriev I."/>
            <person name="Grimwood J."/>
            <person name="Kuo A."/>
            <person name="Otillar R.P."/>
            <person name="Salamov A."/>
            <person name="Detter J.C."/>
            <person name="Lindquist E."/>
            <person name="Shapiro H."/>
            <person name="Lucas S."/>
            <person name="Glavina del Rio T."/>
            <person name="Pitluck S."/>
            <person name="Rokhsar D."/>
            <person name="Bowler C."/>
        </authorList>
    </citation>
    <scope>GENOME REANNOTATION</scope>
    <source>
        <strain evidence="3">CCAP 1055/1</strain>
    </source>
</reference>
<reference evidence="2 3" key="1">
    <citation type="journal article" date="2008" name="Nature">
        <title>The Phaeodactylum genome reveals the evolutionary history of diatom genomes.</title>
        <authorList>
            <person name="Bowler C."/>
            <person name="Allen A.E."/>
            <person name="Badger J.H."/>
            <person name="Grimwood J."/>
            <person name="Jabbari K."/>
            <person name="Kuo A."/>
            <person name="Maheswari U."/>
            <person name="Martens C."/>
            <person name="Maumus F."/>
            <person name="Otillar R.P."/>
            <person name="Rayko E."/>
            <person name="Salamov A."/>
            <person name="Vandepoele K."/>
            <person name="Beszteri B."/>
            <person name="Gruber A."/>
            <person name="Heijde M."/>
            <person name="Katinka M."/>
            <person name="Mock T."/>
            <person name="Valentin K."/>
            <person name="Verret F."/>
            <person name="Berges J.A."/>
            <person name="Brownlee C."/>
            <person name="Cadoret J.P."/>
            <person name="Chiovitti A."/>
            <person name="Choi C.J."/>
            <person name="Coesel S."/>
            <person name="De Martino A."/>
            <person name="Detter J.C."/>
            <person name="Durkin C."/>
            <person name="Falciatore A."/>
            <person name="Fournet J."/>
            <person name="Haruta M."/>
            <person name="Huysman M.J."/>
            <person name="Jenkins B.D."/>
            <person name="Jiroutova K."/>
            <person name="Jorgensen R.E."/>
            <person name="Joubert Y."/>
            <person name="Kaplan A."/>
            <person name="Kroger N."/>
            <person name="Kroth P.G."/>
            <person name="La Roche J."/>
            <person name="Lindquist E."/>
            <person name="Lommer M."/>
            <person name="Martin-Jezequel V."/>
            <person name="Lopez P.J."/>
            <person name="Lucas S."/>
            <person name="Mangogna M."/>
            <person name="McGinnis K."/>
            <person name="Medlin L.K."/>
            <person name="Montsant A."/>
            <person name="Oudot-Le Secq M.P."/>
            <person name="Napoli C."/>
            <person name="Obornik M."/>
            <person name="Parker M.S."/>
            <person name="Petit J.L."/>
            <person name="Porcel B.M."/>
            <person name="Poulsen N."/>
            <person name="Robison M."/>
            <person name="Rychlewski L."/>
            <person name="Rynearson T.A."/>
            <person name="Schmutz J."/>
            <person name="Shapiro H."/>
            <person name="Siaut M."/>
            <person name="Stanley M."/>
            <person name="Sussman M.R."/>
            <person name="Taylor A.R."/>
            <person name="Vardi A."/>
            <person name="von Dassow P."/>
            <person name="Vyverman W."/>
            <person name="Willis A."/>
            <person name="Wyrwicz L.S."/>
            <person name="Rokhsar D.S."/>
            <person name="Weissenbach J."/>
            <person name="Armbrust E.V."/>
            <person name="Green B.R."/>
            <person name="Van de Peer Y."/>
            <person name="Grigoriev I.V."/>
        </authorList>
    </citation>
    <scope>NUCLEOTIDE SEQUENCE [LARGE SCALE GENOMIC DNA]</scope>
    <source>
        <strain evidence="2 3">CCAP 1055/1</strain>
    </source>
</reference>
<feature type="non-terminal residue" evidence="2">
    <location>
        <position position="245"/>
    </location>
</feature>
<keyword evidence="3" id="KW-1185">Reference proteome</keyword>
<dbReference type="HOGENOM" id="CLU_400368_0_0_1"/>
<proteinExistence type="predicted"/>
<dbReference type="PaxDb" id="2850-Phatr44648"/>
<dbReference type="KEGG" id="pti:PHATRDRAFT_44648"/>
<evidence type="ECO:0000313" key="2">
    <source>
        <dbReference type="EMBL" id="EEC50317.1"/>
    </source>
</evidence>
<gene>
    <name evidence="2" type="ORF">PHATRDRAFT_44648</name>
</gene>
<dbReference type="GeneID" id="7198131"/>
<protein>
    <submittedName>
        <fullName evidence="2">Uncharacterized protein</fullName>
    </submittedName>
</protein>
<dbReference type="EMBL" id="CM000607">
    <property type="protein sequence ID" value="EEC50317.1"/>
    <property type="molecule type" value="Genomic_DNA"/>
</dbReference>
<dbReference type="Proteomes" id="UP000000759">
    <property type="component" value="Chromosome 4"/>
</dbReference>
<dbReference type="RefSeq" id="XP_002178652.1">
    <property type="nucleotide sequence ID" value="XM_002178616.1"/>
</dbReference>
<evidence type="ECO:0000313" key="3">
    <source>
        <dbReference type="Proteomes" id="UP000000759"/>
    </source>
</evidence>
<dbReference type="AlphaFoldDB" id="B7FUT5"/>
<sequence>MDLRVNMDNYKQPATISNEEYPSSESSAEVGPLKKRSISKDTALSKAFSATKELSEYPAKKNRKAEAELTLALRALSPVDNADYSLALARCPELVQSESKPLHFLRREKYDVPSTARRLANYWTRRRSTFGERAFLPLHELSGEGALTAEDVENLSSGLVVKLPDDKWGRTVLCMDRARSESPDLNIKESRLRCLFYWFSMAAQSSKAQTDGVVVLRLLNKANIDRVELQRVLHFASDALPLFRD</sequence>
<organism evidence="2 3">
    <name type="scientific">Phaeodactylum tricornutum (strain CCAP 1055/1)</name>
    <dbReference type="NCBI Taxonomy" id="556484"/>
    <lineage>
        <taxon>Eukaryota</taxon>
        <taxon>Sar</taxon>
        <taxon>Stramenopiles</taxon>
        <taxon>Ochrophyta</taxon>
        <taxon>Bacillariophyta</taxon>
        <taxon>Bacillariophyceae</taxon>
        <taxon>Bacillariophycidae</taxon>
        <taxon>Naviculales</taxon>
        <taxon>Phaeodactylaceae</taxon>
        <taxon>Phaeodactylum</taxon>
    </lineage>
</organism>
<dbReference type="OrthoDB" id="75724at2759"/>
<accession>B7FUT5</accession>